<accession>A0ABT2FXL1</accession>
<keyword evidence="2" id="KW-1185">Reference proteome</keyword>
<proteinExistence type="predicted"/>
<dbReference type="InterPro" id="IPR003718">
    <property type="entry name" value="OsmC/Ohr_fam"/>
</dbReference>
<comment type="caution">
    <text evidence="1">The sequence shown here is derived from an EMBL/GenBank/DDBJ whole genome shotgun (WGS) entry which is preliminary data.</text>
</comment>
<sequence length="138" mass="14686">MPEDTEITARRDTVGTWTVSNAFGAELRIGAPGEEGAFSPGELLQAALAACSVLSADVQLAHHLGADYEATATVEGVDDEEEGRVAELRATISPDMSALDPAEQEKLITRAERVIERLCAIKRSLNHGVEATAEVRLS</sequence>
<dbReference type="EMBL" id="JANWTC010000006">
    <property type="protein sequence ID" value="MCS5479891.1"/>
    <property type="molecule type" value="Genomic_DNA"/>
</dbReference>
<organism evidence="1 2">
    <name type="scientific">Corynebacterium lemuris</name>
    <dbReference type="NCBI Taxonomy" id="1859292"/>
    <lineage>
        <taxon>Bacteria</taxon>
        <taxon>Bacillati</taxon>
        <taxon>Actinomycetota</taxon>
        <taxon>Actinomycetes</taxon>
        <taxon>Mycobacteriales</taxon>
        <taxon>Corynebacteriaceae</taxon>
        <taxon>Corynebacterium</taxon>
    </lineage>
</organism>
<evidence type="ECO:0000313" key="1">
    <source>
        <dbReference type="EMBL" id="MCS5479891.1"/>
    </source>
</evidence>
<name>A0ABT2FXL1_9CORY</name>
<gene>
    <name evidence="1" type="ORF">NYP18_09500</name>
</gene>
<dbReference type="Proteomes" id="UP001205965">
    <property type="component" value="Unassembled WGS sequence"/>
</dbReference>
<dbReference type="InterPro" id="IPR036102">
    <property type="entry name" value="OsmC/Ohrsf"/>
</dbReference>
<evidence type="ECO:0000313" key="2">
    <source>
        <dbReference type="Proteomes" id="UP001205965"/>
    </source>
</evidence>
<dbReference type="Gene3D" id="3.30.300.20">
    <property type="match status" value="1"/>
</dbReference>
<dbReference type="SUPFAM" id="SSF82784">
    <property type="entry name" value="OsmC-like"/>
    <property type="match status" value="1"/>
</dbReference>
<protein>
    <submittedName>
        <fullName evidence="1">OsmC family protein</fullName>
    </submittedName>
</protein>
<reference evidence="1 2" key="1">
    <citation type="submission" date="2022-08" db="EMBL/GenBank/DDBJ databases">
        <title>YIM 101645 draft genome.</title>
        <authorList>
            <person name="Chen X."/>
        </authorList>
    </citation>
    <scope>NUCLEOTIDE SEQUENCE [LARGE SCALE GENOMIC DNA]</scope>
    <source>
        <strain evidence="1 2">YIM 101645</strain>
    </source>
</reference>
<dbReference type="InterPro" id="IPR015946">
    <property type="entry name" value="KH_dom-like_a/b"/>
</dbReference>
<dbReference type="RefSeq" id="WP_259427962.1">
    <property type="nucleotide sequence ID" value="NZ_JANWTC010000006.1"/>
</dbReference>
<dbReference type="Pfam" id="PF02566">
    <property type="entry name" value="OsmC"/>
    <property type="match status" value="1"/>
</dbReference>